<evidence type="ECO:0000313" key="3">
    <source>
        <dbReference type="EMBL" id="SDQ81803.1"/>
    </source>
</evidence>
<keyword evidence="4" id="KW-1185">Reference proteome</keyword>
<organism evidence="3 4">
    <name type="scientific">Thermostaphylospora chromogena</name>
    <dbReference type="NCBI Taxonomy" id="35622"/>
    <lineage>
        <taxon>Bacteria</taxon>
        <taxon>Bacillati</taxon>
        <taxon>Actinomycetota</taxon>
        <taxon>Actinomycetes</taxon>
        <taxon>Streptosporangiales</taxon>
        <taxon>Thermomonosporaceae</taxon>
        <taxon>Thermostaphylospora</taxon>
    </lineage>
</organism>
<protein>
    <recommendedName>
        <fullName evidence="5">DUF4235 domain-containing protein</fullName>
    </recommendedName>
</protein>
<evidence type="ECO:0000256" key="1">
    <source>
        <dbReference type="SAM" id="MobiDB-lite"/>
    </source>
</evidence>
<evidence type="ECO:0008006" key="5">
    <source>
        <dbReference type="Google" id="ProtNLM"/>
    </source>
</evidence>
<evidence type="ECO:0000256" key="2">
    <source>
        <dbReference type="SAM" id="Phobius"/>
    </source>
</evidence>
<dbReference type="STRING" id="35622.SAMN04489764_2240"/>
<evidence type="ECO:0000313" key="4">
    <source>
        <dbReference type="Proteomes" id="UP000217103"/>
    </source>
</evidence>
<keyword evidence="2" id="KW-1133">Transmembrane helix</keyword>
<name>A0A1H1DZL2_9ACTN</name>
<gene>
    <name evidence="3" type="ORF">SAMN04489764_2240</name>
</gene>
<feature type="transmembrane region" description="Helical" evidence="2">
    <location>
        <begin position="50"/>
        <end position="68"/>
    </location>
</feature>
<dbReference type="RefSeq" id="WP_093258973.1">
    <property type="nucleotide sequence ID" value="NZ_FNKK01000002.1"/>
</dbReference>
<keyword evidence="2" id="KW-0472">Membrane</keyword>
<keyword evidence="2" id="KW-0812">Transmembrane</keyword>
<proteinExistence type="predicted"/>
<dbReference type="OrthoDB" id="5244650at2"/>
<dbReference type="EMBL" id="FNKK01000002">
    <property type="protein sequence ID" value="SDQ81803.1"/>
    <property type="molecule type" value="Genomic_DNA"/>
</dbReference>
<sequence>MGILLKPLSLLFGVLGGVIASALFKRIWKMATGDDDAPHADDMDRTWREVLVAATVHGAVFGLVKAAVDRAGKQGVRRVTGTAGHPRAAARHDRSARRSAAPVR</sequence>
<feature type="region of interest" description="Disordered" evidence="1">
    <location>
        <begin position="76"/>
        <end position="104"/>
    </location>
</feature>
<dbReference type="InterPro" id="IPR025329">
    <property type="entry name" value="DUF4235"/>
</dbReference>
<accession>A0A1H1DZL2</accession>
<dbReference type="Pfam" id="PF14019">
    <property type="entry name" value="DUF4235"/>
    <property type="match status" value="1"/>
</dbReference>
<dbReference type="AlphaFoldDB" id="A0A1H1DZL2"/>
<reference evidence="3 4" key="1">
    <citation type="submission" date="2016-10" db="EMBL/GenBank/DDBJ databases">
        <authorList>
            <person name="de Groot N.N."/>
        </authorList>
    </citation>
    <scope>NUCLEOTIDE SEQUENCE [LARGE SCALE GENOMIC DNA]</scope>
    <source>
        <strain evidence="3 4">DSM 43794</strain>
    </source>
</reference>
<dbReference type="Proteomes" id="UP000217103">
    <property type="component" value="Unassembled WGS sequence"/>
</dbReference>